<dbReference type="Pfam" id="PF22893">
    <property type="entry name" value="ULD_2"/>
    <property type="match status" value="1"/>
</dbReference>
<dbReference type="AlphaFoldDB" id="A0A9P6EDF4"/>
<name>A0A9P6EDF4_9AGAR</name>
<feature type="compositionally biased region" description="Polar residues" evidence="1">
    <location>
        <begin position="17"/>
        <end position="37"/>
    </location>
</feature>
<evidence type="ECO:0000313" key="3">
    <source>
        <dbReference type="EMBL" id="KAF9527047.1"/>
    </source>
</evidence>
<keyword evidence="4" id="KW-1185">Reference proteome</keyword>
<protein>
    <recommendedName>
        <fullName evidence="2">Ubiquitin-like domain-containing protein</fullName>
    </recommendedName>
</protein>
<dbReference type="EMBL" id="MU157865">
    <property type="protein sequence ID" value="KAF9527047.1"/>
    <property type="molecule type" value="Genomic_DNA"/>
</dbReference>
<reference evidence="3" key="1">
    <citation type="submission" date="2020-11" db="EMBL/GenBank/DDBJ databases">
        <authorList>
            <consortium name="DOE Joint Genome Institute"/>
            <person name="Ahrendt S."/>
            <person name="Riley R."/>
            <person name="Andreopoulos W."/>
            <person name="Labutti K."/>
            <person name="Pangilinan J."/>
            <person name="Ruiz-Duenas F.J."/>
            <person name="Barrasa J.M."/>
            <person name="Sanchez-Garcia M."/>
            <person name="Camarero S."/>
            <person name="Miyauchi S."/>
            <person name="Serrano A."/>
            <person name="Linde D."/>
            <person name="Babiker R."/>
            <person name="Drula E."/>
            <person name="Ayuso-Fernandez I."/>
            <person name="Pacheco R."/>
            <person name="Padilla G."/>
            <person name="Ferreira P."/>
            <person name="Barriuso J."/>
            <person name="Kellner H."/>
            <person name="Castanera R."/>
            <person name="Alfaro M."/>
            <person name="Ramirez L."/>
            <person name="Pisabarro A.G."/>
            <person name="Kuo A."/>
            <person name="Tritt A."/>
            <person name="Lipzen A."/>
            <person name="He G."/>
            <person name="Yan M."/>
            <person name="Ng V."/>
            <person name="Cullen D."/>
            <person name="Martin F."/>
            <person name="Rosso M.-N."/>
            <person name="Henrissat B."/>
            <person name="Hibbett D."/>
            <person name="Martinez A.T."/>
            <person name="Grigoriev I.V."/>
        </authorList>
    </citation>
    <scope>NUCLEOTIDE SEQUENCE</scope>
    <source>
        <strain evidence="3">CBS 506.95</strain>
    </source>
</reference>
<sequence length="291" mass="32882">MFAIRGRSATQARKRSTLPSTQKENSQKDSSTSTNNVENSIIFCDNIQPGALATSELKEDIPMHNEDRGQQRCANQGKGLPTNLVQVGATHKEGVSFLNGAKDITITGNPSFNGYYHQYHHHHHHHHYYYPPSSLRYNPISGVTFVDLTGKEYSVSADHAVSRELFCKTIRLFFHGNIFEAYFQREEMEWGSYELIVVHQGTEIIKLDDKVWQSSFEVGMKVVMFPTFTAYQRYQCPHCHTWLVIDPELTAVVCGVTLILNQLKTTRDGSFLATPGNGLLKIKFVAPSRGK</sequence>
<comment type="caution">
    <text evidence="3">The sequence shown here is derived from an EMBL/GenBank/DDBJ whole genome shotgun (WGS) entry which is preliminary data.</text>
</comment>
<gene>
    <name evidence="3" type="ORF">CPB83DRAFT_895686</name>
</gene>
<accession>A0A9P6EDF4</accession>
<dbReference type="InterPro" id="IPR054464">
    <property type="entry name" value="ULD_fung"/>
</dbReference>
<proteinExistence type="predicted"/>
<evidence type="ECO:0000256" key="1">
    <source>
        <dbReference type="SAM" id="MobiDB-lite"/>
    </source>
</evidence>
<evidence type="ECO:0000313" key="4">
    <source>
        <dbReference type="Proteomes" id="UP000807306"/>
    </source>
</evidence>
<dbReference type="Proteomes" id="UP000807306">
    <property type="component" value="Unassembled WGS sequence"/>
</dbReference>
<feature type="domain" description="Ubiquitin-like" evidence="2">
    <location>
        <begin position="142"/>
        <end position="224"/>
    </location>
</feature>
<evidence type="ECO:0000259" key="2">
    <source>
        <dbReference type="Pfam" id="PF22893"/>
    </source>
</evidence>
<feature type="region of interest" description="Disordered" evidence="1">
    <location>
        <begin position="1"/>
        <end position="37"/>
    </location>
</feature>
<organism evidence="3 4">
    <name type="scientific">Crepidotus variabilis</name>
    <dbReference type="NCBI Taxonomy" id="179855"/>
    <lineage>
        <taxon>Eukaryota</taxon>
        <taxon>Fungi</taxon>
        <taxon>Dikarya</taxon>
        <taxon>Basidiomycota</taxon>
        <taxon>Agaricomycotina</taxon>
        <taxon>Agaricomycetes</taxon>
        <taxon>Agaricomycetidae</taxon>
        <taxon>Agaricales</taxon>
        <taxon>Agaricineae</taxon>
        <taxon>Crepidotaceae</taxon>
        <taxon>Crepidotus</taxon>
    </lineage>
</organism>